<accession>A0A803TCL2</accession>
<feature type="region of interest" description="Disordered" evidence="1">
    <location>
        <begin position="103"/>
        <end position="142"/>
    </location>
</feature>
<feature type="transmembrane region" description="Helical" evidence="2">
    <location>
        <begin position="48"/>
        <end position="72"/>
    </location>
</feature>
<dbReference type="Ensembl" id="ENSACAT00000047153.1">
    <property type="protein sequence ID" value="ENSACAP00000032952.1"/>
    <property type="gene ID" value="ENSACAG00000037883.1"/>
</dbReference>
<dbReference type="InParanoid" id="A0A803TCL2"/>
<evidence type="ECO:0000313" key="4">
    <source>
        <dbReference type="Proteomes" id="UP000001646"/>
    </source>
</evidence>
<reference evidence="3" key="1">
    <citation type="submission" date="2009-12" db="EMBL/GenBank/DDBJ databases">
        <title>The Genome Sequence of Anolis carolinensis (Green Anole Lizard).</title>
        <authorList>
            <consortium name="The Genome Sequencing Platform"/>
            <person name="Di Palma F."/>
            <person name="Alfoldi J."/>
            <person name="Heiman D."/>
            <person name="Young S."/>
            <person name="Grabherr M."/>
            <person name="Johnson J."/>
            <person name="Lander E.S."/>
            <person name="Lindblad-Toh K."/>
        </authorList>
    </citation>
    <scope>NUCLEOTIDE SEQUENCE [LARGE SCALE GENOMIC DNA]</scope>
    <source>
        <strain evidence="3">JBL SC #1</strain>
    </source>
</reference>
<evidence type="ECO:0000313" key="3">
    <source>
        <dbReference type="Ensembl" id="ENSACAP00000032952.1"/>
    </source>
</evidence>
<reference evidence="3" key="2">
    <citation type="submission" date="2025-08" db="UniProtKB">
        <authorList>
            <consortium name="Ensembl"/>
        </authorList>
    </citation>
    <scope>IDENTIFICATION</scope>
</reference>
<keyword evidence="4" id="KW-1185">Reference proteome</keyword>
<reference evidence="3" key="3">
    <citation type="submission" date="2025-09" db="UniProtKB">
        <authorList>
            <consortium name="Ensembl"/>
        </authorList>
    </citation>
    <scope>IDENTIFICATION</scope>
</reference>
<evidence type="ECO:0008006" key="5">
    <source>
        <dbReference type="Google" id="ProtNLM"/>
    </source>
</evidence>
<keyword evidence="2" id="KW-0812">Transmembrane</keyword>
<name>A0A803TCL2_ANOCA</name>
<dbReference type="PANTHER" id="PTHR10006:SF19">
    <property type="entry name" value="MUCIN-1"/>
    <property type="match status" value="1"/>
</dbReference>
<evidence type="ECO:0000256" key="1">
    <source>
        <dbReference type="SAM" id="MobiDB-lite"/>
    </source>
</evidence>
<dbReference type="PANTHER" id="PTHR10006">
    <property type="entry name" value="MUCIN-1-RELATED"/>
    <property type="match status" value="1"/>
</dbReference>
<dbReference type="AlphaFoldDB" id="A0A803TCL2"/>
<dbReference type="GeneTree" id="ENSGT00710000106874"/>
<proteinExistence type="predicted"/>
<keyword evidence="2" id="KW-1133">Transmembrane helix</keyword>
<protein>
    <recommendedName>
        <fullName evidence="5">Mucin 1, cell surface associated</fullName>
    </recommendedName>
</protein>
<keyword evidence="2" id="KW-0472">Membrane</keyword>
<evidence type="ECO:0000256" key="2">
    <source>
        <dbReference type="SAM" id="Phobius"/>
    </source>
</evidence>
<organism evidence="3 4">
    <name type="scientific">Anolis carolinensis</name>
    <name type="common">Green anole</name>
    <name type="synonym">American chameleon</name>
    <dbReference type="NCBI Taxonomy" id="28377"/>
    <lineage>
        <taxon>Eukaryota</taxon>
        <taxon>Metazoa</taxon>
        <taxon>Chordata</taxon>
        <taxon>Craniata</taxon>
        <taxon>Vertebrata</taxon>
        <taxon>Euteleostomi</taxon>
        <taxon>Lepidosauria</taxon>
        <taxon>Squamata</taxon>
        <taxon>Bifurcata</taxon>
        <taxon>Unidentata</taxon>
        <taxon>Episquamata</taxon>
        <taxon>Toxicofera</taxon>
        <taxon>Iguania</taxon>
        <taxon>Dactyloidae</taxon>
        <taxon>Anolis</taxon>
    </lineage>
</organism>
<sequence length="142" mass="15779">MSFGGLIQLLESFLLYLLIKSLDGHLSGRIGCVPSTTKSDDSHGVPGWGIALLVLVSILLFLALLALLYLIVHWCRRRHRGHLDLISTRDSYHPMNEYPTYETHGRYAAPGSKQNPYNEVSEQEPRPVGTPPDPGRLVSSTN</sequence>
<dbReference type="Proteomes" id="UP000001646">
    <property type="component" value="Unplaced"/>
</dbReference>